<name>A0A1H7GVP7_9FIRM</name>
<keyword evidence="2" id="KW-1185">Reference proteome</keyword>
<evidence type="ECO:0000313" key="1">
    <source>
        <dbReference type="EMBL" id="SEK42114.1"/>
    </source>
</evidence>
<organism evidence="1 2">
    <name type="scientific">Pseudobutyrivibrio ruminis</name>
    <dbReference type="NCBI Taxonomy" id="46206"/>
    <lineage>
        <taxon>Bacteria</taxon>
        <taxon>Bacillati</taxon>
        <taxon>Bacillota</taxon>
        <taxon>Clostridia</taxon>
        <taxon>Lachnospirales</taxon>
        <taxon>Lachnospiraceae</taxon>
        <taxon>Pseudobutyrivibrio</taxon>
    </lineage>
</organism>
<proteinExistence type="predicted"/>
<dbReference type="AlphaFoldDB" id="A0A1H7GVP7"/>
<reference evidence="2" key="1">
    <citation type="submission" date="2016-10" db="EMBL/GenBank/DDBJ databases">
        <authorList>
            <person name="Varghese N."/>
        </authorList>
    </citation>
    <scope>NUCLEOTIDE SEQUENCE [LARGE SCALE GENOMIC DNA]</scope>
    <source>
        <strain evidence="2">ACV-9</strain>
    </source>
</reference>
<sequence>MAKNVWEIRKIGGFPYSCFGEVYGIRLLIVKSHTVFQRICMGIEDFI</sequence>
<dbReference type="Proteomes" id="UP000182321">
    <property type="component" value="Unassembled WGS sequence"/>
</dbReference>
<dbReference type="EMBL" id="FNZX01000005">
    <property type="protein sequence ID" value="SEK42114.1"/>
    <property type="molecule type" value="Genomic_DNA"/>
</dbReference>
<gene>
    <name evidence="1" type="ORF">SAMN02910377_00814</name>
</gene>
<evidence type="ECO:0000313" key="2">
    <source>
        <dbReference type="Proteomes" id="UP000182321"/>
    </source>
</evidence>
<protein>
    <submittedName>
        <fullName evidence="1">Uncharacterized protein</fullName>
    </submittedName>
</protein>
<accession>A0A1H7GVP7</accession>